<gene>
    <name evidence="1" type="ORF">L9F63_025584</name>
</gene>
<accession>A0AAD8E4I2</accession>
<name>A0AAD8E4I2_DIPPU</name>
<reference evidence="1" key="1">
    <citation type="journal article" date="2023" name="IScience">
        <title>Live-bearing cockroach genome reveals convergent evolutionary mechanisms linked to viviparity in insects and beyond.</title>
        <authorList>
            <person name="Fouks B."/>
            <person name="Harrison M.C."/>
            <person name="Mikhailova A.A."/>
            <person name="Marchal E."/>
            <person name="English S."/>
            <person name="Carruthers M."/>
            <person name="Jennings E.C."/>
            <person name="Chiamaka E.L."/>
            <person name="Frigard R.A."/>
            <person name="Pippel M."/>
            <person name="Attardo G.M."/>
            <person name="Benoit J.B."/>
            <person name="Bornberg-Bauer E."/>
            <person name="Tobe S.S."/>
        </authorList>
    </citation>
    <scope>NUCLEOTIDE SEQUENCE</scope>
    <source>
        <strain evidence="1">Stay&amp;Tobe</strain>
    </source>
</reference>
<protein>
    <submittedName>
        <fullName evidence="1">Uncharacterized protein</fullName>
    </submittedName>
</protein>
<dbReference type="EMBL" id="JASPKZ010009757">
    <property type="protein sequence ID" value="KAJ9576521.1"/>
    <property type="molecule type" value="Genomic_DNA"/>
</dbReference>
<evidence type="ECO:0000313" key="1">
    <source>
        <dbReference type="EMBL" id="KAJ9576521.1"/>
    </source>
</evidence>
<dbReference type="AlphaFoldDB" id="A0AAD8E4I2"/>
<proteinExistence type="predicted"/>
<comment type="caution">
    <text evidence="1">The sequence shown here is derived from an EMBL/GenBank/DDBJ whole genome shotgun (WGS) entry which is preliminary data.</text>
</comment>
<keyword evidence="2" id="KW-1185">Reference proteome</keyword>
<sequence length="112" mass="12315">GGGIGVMGVFTLVVLWRCVCDWALRLAGSVSSLILTLKMSGVLLVLSSGSYVICVCKYVVDLQLIFGIDVSGVYDDWWEPVDFVVRSSWEYSLHLRVQRIGLALTSVFCPIP</sequence>
<reference evidence="1" key="2">
    <citation type="submission" date="2023-05" db="EMBL/GenBank/DDBJ databases">
        <authorList>
            <person name="Fouks B."/>
        </authorList>
    </citation>
    <scope>NUCLEOTIDE SEQUENCE</scope>
    <source>
        <strain evidence="1">Stay&amp;Tobe</strain>
        <tissue evidence="1">Testes</tissue>
    </source>
</reference>
<organism evidence="1 2">
    <name type="scientific">Diploptera punctata</name>
    <name type="common">Pacific beetle cockroach</name>
    <dbReference type="NCBI Taxonomy" id="6984"/>
    <lineage>
        <taxon>Eukaryota</taxon>
        <taxon>Metazoa</taxon>
        <taxon>Ecdysozoa</taxon>
        <taxon>Arthropoda</taxon>
        <taxon>Hexapoda</taxon>
        <taxon>Insecta</taxon>
        <taxon>Pterygota</taxon>
        <taxon>Neoptera</taxon>
        <taxon>Polyneoptera</taxon>
        <taxon>Dictyoptera</taxon>
        <taxon>Blattodea</taxon>
        <taxon>Blaberoidea</taxon>
        <taxon>Blaberidae</taxon>
        <taxon>Diplopterinae</taxon>
        <taxon>Diploptera</taxon>
    </lineage>
</organism>
<feature type="non-terminal residue" evidence="1">
    <location>
        <position position="112"/>
    </location>
</feature>
<dbReference type="Proteomes" id="UP001233999">
    <property type="component" value="Unassembled WGS sequence"/>
</dbReference>
<feature type="non-terminal residue" evidence="1">
    <location>
        <position position="1"/>
    </location>
</feature>
<evidence type="ECO:0000313" key="2">
    <source>
        <dbReference type="Proteomes" id="UP001233999"/>
    </source>
</evidence>